<dbReference type="STRING" id="685588.A0A067SXF0"/>
<evidence type="ECO:0000313" key="2">
    <source>
        <dbReference type="Proteomes" id="UP000027222"/>
    </source>
</evidence>
<protein>
    <submittedName>
        <fullName evidence="1">Uncharacterized protein</fullName>
    </submittedName>
</protein>
<reference evidence="2" key="1">
    <citation type="journal article" date="2014" name="Proc. Natl. Acad. Sci. U.S.A.">
        <title>Extensive sampling of basidiomycete genomes demonstrates inadequacy of the white-rot/brown-rot paradigm for wood decay fungi.</title>
        <authorList>
            <person name="Riley R."/>
            <person name="Salamov A.A."/>
            <person name="Brown D.W."/>
            <person name="Nagy L.G."/>
            <person name="Floudas D."/>
            <person name="Held B.W."/>
            <person name="Levasseur A."/>
            <person name="Lombard V."/>
            <person name="Morin E."/>
            <person name="Otillar R."/>
            <person name="Lindquist E.A."/>
            <person name="Sun H."/>
            <person name="LaButti K.M."/>
            <person name="Schmutz J."/>
            <person name="Jabbour D."/>
            <person name="Luo H."/>
            <person name="Baker S.E."/>
            <person name="Pisabarro A.G."/>
            <person name="Walton J.D."/>
            <person name="Blanchette R.A."/>
            <person name="Henrissat B."/>
            <person name="Martin F."/>
            <person name="Cullen D."/>
            <person name="Hibbett D.S."/>
            <person name="Grigoriev I.V."/>
        </authorList>
    </citation>
    <scope>NUCLEOTIDE SEQUENCE [LARGE SCALE GENOMIC DNA]</scope>
    <source>
        <strain evidence="2">CBS 339.88</strain>
    </source>
</reference>
<proteinExistence type="predicted"/>
<organism evidence="1 2">
    <name type="scientific">Galerina marginata (strain CBS 339.88)</name>
    <dbReference type="NCBI Taxonomy" id="685588"/>
    <lineage>
        <taxon>Eukaryota</taxon>
        <taxon>Fungi</taxon>
        <taxon>Dikarya</taxon>
        <taxon>Basidiomycota</taxon>
        <taxon>Agaricomycotina</taxon>
        <taxon>Agaricomycetes</taxon>
        <taxon>Agaricomycetidae</taxon>
        <taxon>Agaricales</taxon>
        <taxon>Agaricineae</taxon>
        <taxon>Strophariaceae</taxon>
        <taxon>Galerina</taxon>
    </lineage>
</organism>
<name>A0A067SXF0_GALM3</name>
<dbReference type="AlphaFoldDB" id="A0A067SXF0"/>
<dbReference type="Proteomes" id="UP000027222">
    <property type="component" value="Unassembled WGS sequence"/>
</dbReference>
<dbReference type="HOGENOM" id="CLU_826524_0_0_1"/>
<evidence type="ECO:0000313" key="1">
    <source>
        <dbReference type="EMBL" id="KDR74742.1"/>
    </source>
</evidence>
<gene>
    <name evidence="1" type="ORF">GALMADRAFT_561716</name>
</gene>
<accession>A0A067SXF0</accession>
<dbReference type="OrthoDB" id="3126138at2759"/>
<dbReference type="EMBL" id="KL142382">
    <property type="protein sequence ID" value="KDR74742.1"/>
    <property type="molecule type" value="Genomic_DNA"/>
</dbReference>
<sequence>MPKNPHLRHNFQSYIQGAAPTLELQEAVEQSSVASYLADWRSHYLIPDFFAAIGLWNIDGAPNLYDEQLRRFDRFAMGVLEVMYADHCLSALISIVKSEIIRDLDNGILRELFSLSKTQQSADKLSFSYWAQFSSDYRHLILEFLEDPHRSGIYTFTGERYATAAVYFIKYVYSHPEPILPSFSMRHLVQKADSSEAAQILQWQLLKNQRTLSLGWGSSNMFNSDCAYGHALRCLAHVLPQSAISEELITLASQHIFGPLSRKFPDRKREVKQEIARYLARAAHEKS</sequence>
<keyword evidence="2" id="KW-1185">Reference proteome</keyword>